<keyword evidence="7" id="KW-1185">Reference proteome</keyword>
<organism evidence="6 7">
    <name type="scientific">Rhynchospora pubera</name>
    <dbReference type="NCBI Taxonomy" id="906938"/>
    <lineage>
        <taxon>Eukaryota</taxon>
        <taxon>Viridiplantae</taxon>
        <taxon>Streptophyta</taxon>
        <taxon>Embryophyta</taxon>
        <taxon>Tracheophyta</taxon>
        <taxon>Spermatophyta</taxon>
        <taxon>Magnoliopsida</taxon>
        <taxon>Liliopsida</taxon>
        <taxon>Poales</taxon>
        <taxon>Cyperaceae</taxon>
        <taxon>Cyperoideae</taxon>
        <taxon>Rhynchosporeae</taxon>
        <taxon>Rhynchospora</taxon>
    </lineage>
</organism>
<dbReference type="Gene3D" id="3.40.50.1360">
    <property type="match status" value="1"/>
</dbReference>
<dbReference type="InterPro" id="IPR004788">
    <property type="entry name" value="Ribose5P_isomerase_type_A"/>
</dbReference>
<dbReference type="AlphaFoldDB" id="A0AAV8DVQ7"/>
<name>A0AAV8DVQ7_9POAL</name>
<dbReference type="PANTHER" id="PTHR43748">
    <property type="entry name" value="RIBOSE-5-PHOSPHATE ISOMERASE 3, CHLOROPLASTIC-RELATED"/>
    <property type="match status" value="1"/>
</dbReference>
<dbReference type="SUPFAM" id="SSF75445">
    <property type="entry name" value="D-ribose-5-phosphate isomerase (RpiA), lid domain"/>
    <property type="match status" value="1"/>
</dbReference>
<evidence type="ECO:0000256" key="3">
    <source>
        <dbReference type="ARBA" id="ARBA00008088"/>
    </source>
</evidence>
<dbReference type="SUPFAM" id="SSF100950">
    <property type="entry name" value="NagB/RpiA/CoA transferase-like"/>
    <property type="match status" value="1"/>
</dbReference>
<comment type="pathway">
    <text evidence="2">Carbohydrate degradation; pentose phosphate pathway; D-ribose 5-phosphate from D-ribulose 5-phosphate (non-oxidative stage): step 1/1.</text>
</comment>
<dbReference type="NCBIfam" id="NF001924">
    <property type="entry name" value="PRK00702.1"/>
    <property type="match status" value="1"/>
</dbReference>
<dbReference type="InterPro" id="IPR020672">
    <property type="entry name" value="Ribose5P_isomerase_typA_subgr"/>
</dbReference>
<dbReference type="Proteomes" id="UP001140206">
    <property type="component" value="Chromosome 3"/>
</dbReference>
<dbReference type="HAMAP" id="MF_00170">
    <property type="entry name" value="Rib_5P_isom_A"/>
    <property type="match status" value="1"/>
</dbReference>
<comment type="caution">
    <text evidence="6">The sequence shown here is derived from an EMBL/GenBank/DDBJ whole genome shotgun (WGS) entry which is preliminary data.</text>
</comment>
<dbReference type="CDD" id="cd01398">
    <property type="entry name" value="RPI_A"/>
    <property type="match status" value="1"/>
</dbReference>
<evidence type="ECO:0000256" key="1">
    <source>
        <dbReference type="ARBA" id="ARBA00001713"/>
    </source>
</evidence>
<dbReference type="NCBIfam" id="TIGR00021">
    <property type="entry name" value="rpiA"/>
    <property type="match status" value="1"/>
</dbReference>
<dbReference type="Pfam" id="PF06026">
    <property type="entry name" value="Rib_5-P_isom_A"/>
    <property type="match status" value="1"/>
</dbReference>
<dbReference type="EC" id="5.3.1.6" evidence="4"/>
<accession>A0AAV8DVQ7</accession>
<evidence type="ECO:0000256" key="4">
    <source>
        <dbReference type="ARBA" id="ARBA00011959"/>
    </source>
</evidence>
<dbReference type="PANTHER" id="PTHR43748:SF2">
    <property type="entry name" value="RIBOSE-5-PHOSPHATE ISOMERASE 2-RELATED"/>
    <property type="match status" value="1"/>
</dbReference>
<dbReference type="Gene3D" id="3.30.70.260">
    <property type="match status" value="1"/>
</dbReference>
<gene>
    <name evidence="6" type="ORF">LUZ62_054585</name>
</gene>
<comment type="catalytic activity">
    <reaction evidence="1">
        <text>aldehydo-D-ribose 5-phosphate = D-ribulose 5-phosphate</text>
        <dbReference type="Rhea" id="RHEA:14657"/>
        <dbReference type="ChEBI" id="CHEBI:58121"/>
        <dbReference type="ChEBI" id="CHEBI:58273"/>
        <dbReference type="EC" id="5.3.1.6"/>
    </reaction>
</comment>
<dbReference type="GO" id="GO:0009052">
    <property type="term" value="P:pentose-phosphate shunt, non-oxidative branch"/>
    <property type="evidence" value="ECO:0007669"/>
    <property type="project" value="InterPro"/>
</dbReference>
<comment type="similarity">
    <text evidence="3">Belongs to the ribose 5-phosphate isomerase family.</text>
</comment>
<keyword evidence="5 6" id="KW-0413">Isomerase</keyword>
<proteinExistence type="inferred from homology"/>
<dbReference type="GO" id="GO:0004751">
    <property type="term" value="F:ribose-5-phosphate isomerase activity"/>
    <property type="evidence" value="ECO:0007669"/>
    <property type="project" value="UniProtKB-EC"/>
</dbReference>
<evidence type="ECO:0000313" key="6">
    <source>
        <dbReference type="EMBL" id="KAJ4770328.1"/>
    </source>
</evidence>
<dbReference type="EMBL" id="JAMFTS010000003">
    <property type="protein sequence ID" value="KAJ4770328.1"/>
    <property type="molecule type" value="Genomic_DNA"/>
</dbReference>
<dbReference type="InterPro" id="IPR050262">
    <property type="entry name" value="Ribose-5P_isomerase"/>
</dbReference>
<sequence>MQYHSVDYPIIFFKTQEYHGSAVVLAHKLLQNRIKRFLAPIYSLPFSTSLSFPSPRSFPTPAARFSPLFSPPVILHFSLTMRTSIHLQTSPPHLLSPPLASPSLNQDSQKLLCAQHAASLVKPSTILGLGTGSTASLFLEQLSDLLSAGSLHSIVGVPTSLKTDALAKTLNIPLTDLGSHPVLDLSVDGADEVDQELNLVKGRGGSLLREKMVEGASREFVVIVDETKLVPRLGATGPIPVEVVPFGWDYTIMKLKELFKGEIGFDAKLRTVWDAKEGKEVPFKTDNDNYIVNLLFEKGISGDLRLISDEILRITGVIEHGIFIGMATSVIVAKKDGKIEILNKK</sequence>
<protein>
    <recommendedName>
        <fullName evidence="4">ribose-5-phosphate isomerase</fullName>
        <ecNumber evidence="4">5.3.1.6</ecNumber>
    </recommendedName>
</protein>
<evidence type="ECO:0000256" key="2">
    <source>
        <dbReference type="ARBA" id="ARBA00004988"/>
    </source>
</evidence>
<reference evidence="6" key="1">
    <citation type="submission" date="2022-08" db="EMBL/GenBank/DDBJ databases">
        <authorList>
            <person name="Marques A."/>
        </authorList>
    </citation>
    <scope>NUCLEOTIDE SEQUENCE</scope>
    <source>
        <strain evidence="6">RhyPub2mFocal</strain>
        <tissue evidence="6">Leaves</tissue>
    </source>
</reference>
<evidence type="ECO:0000256" key="5">
    <source>
        <dbReference type="ARBA" id="ARBA00023235"/>
    </source>
</evidence>
<dbReference type="FunFam" id="3.40.50.1360:FF:000001">
    <property type="entry name" value="Ribose-5-phosphate isomerase A"/>
    <property type="match status" value="1"/>
</dbReference>
<evidence type="ECO:0000313" key="7">
    <source>
        <dbReference type="Proteomes" id="UP001140206"/>
    </source>
</evidence>
<dbReference type="InterPro" id="IPR037171">
    <property type="entry name" value="NagB/RpiA_transferase-like"/>
</dbReference>